<dbReference type="InterPro" id="IPR002491">
    <property type="entry name" value="ABC_transptr_periplasmic_BD"/>
</dbReference>
<dbReference type="SUPFAM" id="SSF53807">
    <property type="entry name" value="Helical backbone' metal receptor"/>
    <property type="match status" value="1"/>
</dbReference>
<dbReference type="RefSeq" id="WP_012663124.1">
    <property type="nucleotide sequence ID" value="NC_012108.1"/>
</dbReference>
<organism evidence="4 5">
    <name type="scientific">Desulforapulum autotrophicum (strain ATCC 43914 / DSM 3382 / VKM B-1955 / HRM2)</name>
    <name type="common">Desulfobacterium autotrophicum</name>
    <dbReference type="NCBI Taxonomy" id="177437"/>
    <lineage>
        <taxon>Bacteria</taxon>
        <taxon>Pseudomonadati</taxon>
        <taxon>Thermodesulfobacteriota</taxon>
        <taxon>Desulfobacteria</taxon>
        <taxon>Desulfobacterales</taxon>
        <taxon>Desulfobacteraceae</taxon>
        <taxon>Desulforapulum</taxon>
    </lineage>
</organism>
<evidence type="ECO:0000259" key="3">
    <source>
        <dbReference type="PROSITE" id="PS50983"/>
    </source>
</evidence>
<dbReference type="STRING" id="177437.HRM2_07660"/>
<dbReference type="EMBL" id="CP001087">
    <property type="protein sequence ID" value="ACN13880.1"/>
    <property type="molecule type" value="Genomic_DNA"/>
</dbReference>
<sequence>MNKKASMTTLKAIIMVLIMVTTSTAGVDITDSRGRQVHFDTPPMRAISIVPSITEIICNLGAAESLAGVTYHSSLPCQKSHKPIVGGFSSPSVERIKALNPDVVFVSGFQEKTVEQLDALNIKTLCLDITSYDQGIQNIETLARIFNRGKNGKTLLAAMEEDMAVIAEKLAKLDGMERKRVFRLMGRDRVMTPTANAFLNQLVIRAGGVPMAPEGDGMVAEVSLEQWQKFNPQVIFGCGEDRKAAEKYFNRPGWKDVDAVKNNRILYFPCEMTCRVSTYTGYFVQWLAASIYNEAFFTPGNQVHPDELLTSEPIPIHQNLVKESRRVTSRIADFKQKTLVIDFTTPQEVLSTLEGFKTGITTVANHYLPPPAWNMPHGADLAPVISRILTTVKRDPASSALLMTGADMDHLTVTDKLYRDMTVTAVVTAGVCSNAQRASRSTGYCYEPGTINIILMTNMRLSHRAMTRAIISITEGKSAALADLDIRSTDDPLNLQATGTGTDNIIVVRGDGPPIDGAGGHTKMGELIAKAAYDGVKQAIFLQNGLLTRRNVFQRLKERNITLQTLAKDSDCQCCKTRPDSTMAGELETLLLMPEYAALVEQAFALSDAVERGQLNNLLAFSSTVKTMTEKIAGHPIEKITAFESTHFLPEPLEMIFNGLISGIAARHNMAM</sequence>
<dbReference type="InterPro" id="IPR050902">
    <property type="entry name" value="ABC_Transporter_SBP"/>
</dbReference>
<dbReference type="PANTHER" id="PTHR30535:SF34">
    <property type="entry name" value="MOLYBDATE-BINDING PROTEIN MOLA"/>
    <property type="match status" value="1"/>
</dbReference>
<dbReference type="PROSITE" id="PS50983">
    <property type="entry name" value="FE_B12_PBP"/>
    <property type="match status" value="1"/>
</dbReference>
<dbReference type="OrthoDB" id="5409767at2"/>
<proteinExistence type="predicted"/>
<evidence type="ECO:0000313" key="5">
    <source>
        <dbReference type="Proteomes" id="UP000000442"/>
    </source>
</evidence>
<evidence type="ECO:0000313" key="4">
    <source>
        <dbReference type="EMBL" id="ACN13880.1"/>
    </source>
</evidence>
<dbReference type="Pfam" id="PF01955">
    <property type="entry name" value="CbiZ"/>
    <property type="match status" value="1"/>
</dbReference>
<gene>
    <name evidence="4" type="ordered locus">HRM2_07660</name>
</gene>
<dbReference type="InterPro" id="IPR002808">
    <property type="entry name" value="AdoCbi_amidolase"/>
</dbReference>
<keyword evidence="1 2" id="KW-0732">Signal</keyword>
<dbReference type="Proteomes" id="UP000000442">
    <property type="component" value="Chromosome"/>
</dbReference>
<dbReference type="GO" id="GO:0071281">
    <property type="term" value="P:cellular response to iron ion"/>
    <property type="evidence" value="ECO:0007669"/>
    <property type="project" value="TreeGrafter"/>
</dbReference>
<accession>C0QJM7</accession>
<dbReference type="Pfam" id="PF01497">
    <property type="entry name" value="Peripla_BP_2"/>
    <property type="match status" value="1"/>
</dbReference>
<dbReference type="HOGENOM" id="CLU_408678_0_0_7"/>
<feature type="chain" id="PRO_5002902412" description="Fe/B12 periplasmic-binding domain-containing protein" evidence="2">
    <location>
        <begin position="26"/>
        <end position="672"/>
    </location>
</feature>
<dbReference type="InterPro" id="IPR054828">
    <property type="entry name" value="Vit_B12_bind_prot"/>
</dbReference>
<evidence type="ECO:0000256" key="1">
    <source>
        <dbReference type="ARBA" id="ARBA00022729"/>
    </source>
</evidence>
<dbReference type="eggNOG" id="COG0614">
    <property type="taxonomic scope" value="Bacteria"/>
</dbReference>
<feature type="domain" description="Fe/B12 periplasmic-binding" evidence="3">
    <location>
        <begin position="45"/>
        <end position="295"/>
    </location>
</feature>
<protein>
    <recommendedName>
        <fullName evidence="3">Fe/B12 periplasmic-binding domain-containing protein</fullName>
    </recommendedName>
</protein>
<name>C0QJM7_DESAH</name>
<dbReference type="NCBIfam" id="NF038402">
    <property type="entry name" value="TroA_like"/>
    <property type="match status" value="1"/>
</dbReference>
<dbReference type="KEGG" id="dat:HRM2_07660"/>
<evidence type="ECO:0000256" key="2">
    <source>
        <dbReference type="SAM" id="SignalP"/>
    </source>
</evidence>
<keyword evidence="5" id="KW-1185">Reference proteome</keyword>
<feature type="signal peptide" evidence="2">
    <location>
        <begin position="1"/>
        <end position="25"/>
    </location>
</feature>
<dbReference type="PANTHER" id="PTHR30535">
    <property type="entry name" value="VITAMIN B12-BINDING PROTEIN"/>
    <property type="match status" value="1"/>
</dbReference>
<dbReference type="Gene3D" id="3.40.50.1980">
    <property type="entry name" value="Nitrogenase molybdenum iron protein domain"/>
    <property type="match status" value="2"/>
</dbReference>
<dbReference type="eggNOG" id="COG1865">
    <property type="taxonomic scope" value="Bacteria"/>
</dbReference>
<dbReference type="AlphaFoldDB" id="C0QJM7"/>
<reference evidence="4 5" key="1">
    <citation type="journal article" date="2009" name="Environ. Microbiol.">
        <title>Genome sequence of Desulfobacterium autotrophicum HRM2, a marine sulfate reducer oxidizing organic carbon completely to carbon dioxide.</title>
        <authorList>
            <person name="Strittmatter A.W."/>
            <person name="Liesegang H."/>
            <person name="Rabus R."/>
            <person name="Decker I."/>
            <person name="Amann J."/>
            <person name="Andres S."/>
            <person name="Henne A."/>
            <person name="Fricke W.F."/>
            <person name="Martinez-Arias R."/>
            <person name="Bartels D."/>
            <person name="Goesmann A."/>
            <person name="Krause L."/>
            <person name="Puehler A."/>
            <person name="Klenk H.P."/>
            <person name="Richter M."/>
            <person name="Schuler M."/>
            <person name="Gloeckner F.O."/>
            <person name="Meyerdierks A."/>
            <person name="Gottschalk G."/>
            <person name="Amann R."/>
        </authorList>
    </citation>
    <scope>NUCLEOTIDE SEQUENCE [LARGE SCALE GENOMIC DNA]</scope>
    <source>
        <strain evidence="5">ATCC 43914 / DSM 3382 / HRM2</strain>
    </source>
</reference>